<dbReference type="SUPFAM" id="SSF54529">
    <property type="entry name" value="Mitochondrial glycoprotein MAM33-like"/>
    <property type="match status" value="1"/>
</dbReference>
<dbReference type="AlphaFoldDB" id="A0A367YKF8"/>
<dbReference type="EMBL" id="QLNQ01000020">
    <property type="protein sequence ID" value="RCK65462.1"/>
    <property type="molecule type" value="Genomic_DNA"/>
</dbReference>
<proteinExistence type="predicted"/>
<dbReference type="PANTHER" id="PTHR10826:SF1">
    <property type="entry name" value="COMPLEMENT COMPONENT 1 Q SUBCOMPONENT-BINDING PROTEIN, MITOCHONDRIAL"/>
    <property type="match status" value="1"/>
</dbReference>
<dbReference type="Pfam" id="PF02330">
    <property type="entry name" value="MAM33"/>
    <property type="match status" value="1"/>
</dbReference>
<name>A0A367YKF8_9ASCO</name>
<sequence>MSRLLSVTLRSQLSKRLAASAIRSSPITRVASSALPKIATTSTLRSFHSTPLVSNKKGDLSQVLEKEVQTFDAIPVELDEAYQTYLQSSGFQLIEKPGTADVELVKRSPDGKHVVHVYFDVEEVAEIPDPEYDPASVEEEADAFDEIFSNIKVLVEDPEKNTGVFFNLLLQPSEDVYTVDFLTPQLDVKGFIEKVSKDGEFVDKFKYQGPKFSELDEAVQVEFENYLNDLGINGDLSDFITGYSDFKEEVEYRKWLKEVNSFFA</sequence>
<dbReference type="InterPro" id="IPR003428">
    <property type="entry name" value="MAM33"/>
</dbReference>
<organism evidence="1 2">
    <name type="scientific">Candida viswanathii</name>
    <dbReference type="NCBI Taxonomy" id="5486"/>
    <lineage>
        <taxon>Eukaryota</taxon>
        <taxon>Fungi</taxon>
        <taxon>Dikarya</taxon>
        <taxon>Ascomycota</taxon>
        <taxon>Saccharomycotina</taxon>
        <taxon>Pichiomycetes</taxon>
        <taxon>Debaryomycetaceae</taxon>
        <taxon>Candida/Lodderomyces clade</taxon>
        <taxon>Candida</taxon>
    </lineage>
</organism>
<keyword evidence="2" id="KW-1185">Reference proteome</keyword>
<dbReference type="Proteomes" id="UP000253472">
    <property type="component" value="Unassembled WGS sequence"/>
</dbReference>
<dbReference type="PANTHER" id="PTHR10826">
    <property type="entry name" value="COMPLEMENT COMPONENT 1"/>
    <property type="match status" value="1"/>
</dbReference>
<comment type="caution">
    <text evidence="1">The sequence shown here is derived from an EMBL/GenBank/DDBJ whole genome shotgun (WGS) entry which is preliminary data.</text>
</comment>
<dbReference type="GO" id="GO:0005759">
    <property type="term" value="C:mitochondrial matrix"/>
    <property type="evidence" value="ECO:0007669"/>
    <property type="project" value="InterPro"/>
</dbReference>
<evidence type="ECO:0000313" key="1">
    <source>
        <dbReference type="EMBL" id="RCK65462.1"/>
    </source>
</evidence>
<protein>
    <submittedName>
        <fullName evidence="1">Mitochondrial acidic protein MAM33</fullName>
    </submittedName>
</protein>
<gene>
    <name evidence="1" type="primary">MAM33_0</name>
    <name evidence="1" type="ORF">Cantr_01110</name>
</gene>
<dbReference type="STRING" id="5486.A0A367YKF8"/>
<dbReference type="OrthoDB" id="278212at2759"/>
<reference evidence="1 2" key="1">
    <citation type="submission" date="2018-06" db="EMBL/GenBank/DDBJ databases">
        <title>Whole genome sequencing of Candida tropicalis (genome annotated by CSBL at Korea University).</title>
        <authorList>
            <person name="Ahn J."/>
        </authorList>
    </citation>
    <scope>NUCLEOTIDE SEQUENCE [LARGE SCALE GENOMIC DNA]</scope>
    <source>
        <strain evidence="1 2">ATCC 20962</strain>
    </source>
</reference>
<evidence type="ECO:0000313" key="2">
    <source>
        <dbReference type="Proteomes" id="UP000253472"/>
    </source>
</evidence>
<dbReference type="InterPro" id="IPR036561">
    <property type="entry name" value="MAM33_sf"/>
</dbReference>
<dbReference type="Gene3D" id="3.10.280.10">
    <property type="entry name" value="Mitochondrial glycoprotein"/>
    <property type="match status" value="1"/>
</dbReference>
<accession>A0A367YKF8</accession>
<dbReference type="GO" id="GO:0042256">
    <property type="term" value="P:cytosolic ribosome assembly"/>
    <property type="evidence" value="ECO:0007669"/>
    <property type="project" value="TreeGrafter"/>
</dbReference>